<dbReference type="Gene3D" id="1.10.340.30">
    <property type="entry name" value="Hypothetical protein, domain 2"/>
    <property type="match status" value="1"/>
</dbReference>
<dbReference type="GO" id="GO:0032357">
    <property type="term" value="F:oxidized purine DNA binding"/>
    <property type="evidence" value="ECO:0007669"/>
    <property type="project" value="TreeGrafter"/>
</dbReference>
<dbReference type="SUPFAM" id="SSF48150">
    <property type="entry name" value="DNA-glycosylase"/>
    <property type="match status" value="1"/>
</dbReference>
<accession>A0A178MY18</accession>
<keyword evidence="12" id="KW-0234">DNA repair</keyword>
<feature type="domain" description="HhH-GPD" evidence="15">
    <location>
        <begin position="37"/>
        <end position="186"/>
    </location>
</feature>
<dbReference type="GO" id="GO:0000701">
    <property type="term" value="F:purine-specific mismatch base pair DNA N-glycosylase activity"/>
    <property type="evidence" value="ECO:0007669"/>
    <property type="project" value="UniProtKB-EC"/>
</dbReference>
<keyword evidence="9" id="KW-0378">Hydrolase</keyword>
<dbReference type="InterPro" id="IPR005760">
    <property type="entry name" value="A/G_AdeGlyc_MutY"/>
</dbReference>
<evidence type="ECO:0000256" key="12">
    <source>
        <dbReference type="ARBA" id="ARBA00023204"/>
    </source>
</evidence>
<proteinExistence type="inferred from homology"/>
<evidence type="ECO:0000313" key="17">
    <source>
        <dbReference type="Proteomes" id="UP000078543"/>
    </source>
</evidence>
<dbReference type="Pfam" id="PF10576">
    <property type="entry name" value="EndIII_4Fe-2S"/>
    <property type="match status" value="1"/>
</dbReference>
<comment type="function">
    <text evidence="2">Adenine glycosylase active on G-A mispairs. MutY also corrects error-prone DNA synthesis past GO lesions which are due to the oxidatively damaged form of guanine: 7,8-dihydro-8-oxoguanine (8-oxo-dGTP).</text>
</comment>
<dbReference type="GO" id="GO:0051539">
    <property type="term" value="F:4 iron, 4 sulfur cluster binding"/>
    <property type="evidence" value="ECO:0007669"/>
    <property type="project" value="UniProtKB-UniRule"/>
</dbReference>
<dbReference type="GO" id="GO:0035485">
    <property type="term" value="F:adenine/guanine mispair binding"/>
    <property type="evidence" value="ECO:0007669"/>
    <property type="project" value="TreeGrafter"/>
</dbReference>
<dbReference type="CDD" id="cd03431">
    <property type="entry name" value="NUDIX_DNA_Glycosylase_C-MutY"/>
    <property type="match status" value="1"/>
</dbReference>
<evidence type="ECO:0000256" key="5">
    <source>
        <dbReference type="ARBA" id="ARBA00022023"/>
    </source>
</evidence>
<dbReference type="InterPro" id="IPR029119">
    <property type="entry name" value="MutY_C"/>
</dbReference>
<gene>
    <name evidence="16" type="ORF">A6A05_07920</name>
</gene>
<dbReference type="SMART" id="SM00525">
    <property type="entry name" value="FES"/>
    <property type="match status" value="1"/>
</dbReference>
<keyword evidence="13 14" id="KW-0326">Glycosidase</keyword>
<dbReference type="GO" id="GO:0046872">
    <property type="term" value="F:metal ion binding"/>
    <property type="evidence" value="ECO:0007669"/>
    <property type="project" value="UniProtKB-UniRule"/>
</dbReference>
<dbReference type="Gene3D" id="1.10.1670.10">
    <property type="entry name" value="Helix-hairpin-Helix base-excision DNA repair enzymes (C-terminal)"/>
    <property type="match status" value="1"/>
</dbReference>
<dbReference type="Gene3D" id="3.90.79.10">
    <property type="entry name" value="Nucleoside Triphosphate Pyrophosphohydrolase"/>
    <property type="match status" value="1"/>
</dbReference>
<dbReference type="NCBIfam" id="TIGR01084">
    <property type="entry name" value="mutY"/>
    <property type="match status" value="1"/>
</dbReference>
<protein>
    <recommendedName>
        <fullName evidence="5 14">Adenine DNA glycosylase</fullName>
        <ecNumber evidence="4 14">3.2.2.31</ecNumber>
    </recommendedName>
</protein>
<reference evidence="16 17" key="1">
    <citation type="submission" date="2016-04" db="EMBL/GenBank/DDBJ databases">
        <title>Draft genome sequence of freshwater magnetotactic bacteria Magnetospirillum marisnigri SP-1 and Magnetospirillum moscoviense BB-1.</title>
        <authorList>
            <person name="Koziaeva V."/>
            <person name="Dziuba M.V."/>
            <person name="Ivanov T.M."/>
            <person name="Kuznetsov B."/>
            <person name="Grouzdev D.S."/>
        </authorList>
    </citation>
    <scope>NUCLEOTIDE SEQUENCE [LARGE SCALE GENOMIC DNA]</scope>
    <source>
        <strain evidence="16 17">BB-1</strain>
    </source>
</reference>
<dbReference type="Proteomes" id="UP000078543">
    <property type="component" value="Unassembled WGS sequence"/>
</dbReference>
<dbReference type="PANTHER" id="PTHR42944:SF1">
    <property type="entry name" value="ADENINE DNA GLYCOSYLASE"/>
    <property type="match status" value="1"/>
</dbReference>
<comment type="caution">
    <text evidence="16">The sequence shown here is derived from an EMBL/GenBank/DDBJ whole genome shotgun (WGS) entry which is preliminary data.</text>
</comment>
<dbReference type="InterPro" id="IPR011257">
    <property type="entry name" value="DNA_glycosylase"/>
</dbReference>
<dbReference type="GO" id="GO:0006284">
    <property type="term" value="P:base-excision repair"/>
    <property type="evidence" value="ECO:0007669"/>
    <property type="project" value="UniProtKB-UniRule"/>
</dbReference>
<dbReference type="InterPro" id="IPR003265">
    <property type="entry name" value="HhH-GPD_domain"/>
</dbReference>
<evidence type="ECO:0000256" key="10">
    <source>
        <dbReference type="ARBA" id="ARBA00023004"/>
    </source>
</evidence>
<dbReference type="InterPro" id="IPR004036">
    <property type="entry name" value="Endonuclease-III-like_CS2"/>
</dbReference>
<keyword evidence="10 14" id="KW-0408">Iron</keyword>
<dbReference type="CDD" id="cd00056">
    <property type="entry name" value="ENDO3c"/>
    <property type="match status" value="1"/>
</dbReference>
<evidence type="ECO:0000256" key="3">
    <source>
        <dbReference type="ARBA" id="ARBA00008343"/>
    </source>
</evidence>
<evidence type="ECO:0000256" key="14">
    <source>
        <dbReference type="RuleBase" id="RU365096"/>
    </source>
</evidence>
<sequence length="343" mass="37905">MPDTLPDRLLVWYDRDARTLPWRGLTDPYAVWLSEVMLQQTTVAAVIPYFARFLARWPTVESLAAAPTDAVMAEWAGLGYYARARNLIACAKLVTQWRNGRFPEDEAGLRQLPGVGDYTAAAIAAIAFGQKAVVVDGNVERVMTRLHAVQEPLPKAKPRLKQLAAALTPDLRAGDYAQAVMDLGATICTPRKPACGICPWQEPCEGRRLGIAERLPAKLEKPARPIRFGTAFWLTDSKGRVLLRRRPPQGLLGGMMEIPSTEWSETQPADPTAQAPITADWRALPGEVRHIFTHFQLNLRIMAAKAGPGGRPSGLWVELDRLGEHALPTVMRKLVRHALAKAY</sequence>
<keyword evidence="7" id="KW-0479">Metal-binding</keyword>
<evidence type="ECO:0000259" key="15">
    <source>
        <dbReference type="SMART" id="SM00478"/>
    </source>
</evidence>
<dbReference type="PROSITE" id="PS01155">
    <property type="entry name" value="ENDONUCLEASE_III_2"/>
    <property type="match status" value="1"/>
</dbReference>
<evidence type="ECO:0000256" key="1">
    <source>
        <dbReference type="ARBA" id="ARBA00000843"/>
    </source>
</evidence>
<dbReference type="OrthoDB" id="9802365at2"/>
<comment type="similarity">
    <text evidence="3 14">Belongs to the Nth/MutY family.</text>
</comment>
<organism evidence="16 17">
    <name type="scientific">Magnetospirillum moscoviense</name>
    <dbReference type="NCBI Taxonomy" id="1437059"/>
    <lineage>
        <taxon>Bacteria</taxon>
        <taxon>Pseudomonadati</taxon>
        <taxon>Pseudomonadota</taxon>
        <taxon>Alphaproteobacteria</taxon>
        <taxon>Rhodospirillales</taxon>
        <taxon>Rhodospirillaceae</taxon>
        <taxon>Magnetospirillum</taxon>
    </lineage>
</organism>
<dbReference type="AlphaFoldDB" id="A0A178MY18"/>
<evidence type="ECO:0000256" key="9">
    <source>
        <dbReference type="ARBA" id="ARBA00022801"/>
    </source>
</evidence>
<evidence type="ECO:0000256" key="8">
    <source>
        <dbReference type="ARBA" id="ARBA00022763"/>
    </source>
</evidence>
<comment type="catalytic activity">
    <reaction evidence="1 14">
        <text>Hydrolyzes free adenine bases from 7,8-dihydro-8-oxoguanine:adenine mismatched double-stranded DNA, leaving an apurinic site.</text>
        <dbReference type="EC" id="3.2.2.31"/>
    </reaction>
</comment>
<dbReference type="Pfam" id="PF00730">
    <property type="entry name" value="HhH-GPD"/>
    <property type="match status" value="1"/>
</dbReference>
<evidence type="ECO:0000256" key="7">
    <source>
        <dbReference type="ARBA" id="ARBA00022723"/>
    </source>
</evidence>
<keyword evidence="8 14" id="KW-0227">DNA damage</keyword>
<dbReference type="SMART" id="SM00478">
    <property type="entry name" value="ENDO3c"/>
    <property type="match status" value="1"/>
</dbReference>
<dbReference type="FunFam" id="1.10.340.30:FF:000002">
    <property type="entry name" value="Adenine DNA glycosylase"/>
    <property type="match status" value="1"/>
</dbReference>
<dbReference type="SUPFAM" id="SSF55811">
    <property type="entry name" value="Nudix"/>
    <property type="match status" value="1"/>
</dbReference>
<dbReference type="InterPro" id="IPR044298">
    <property type="entry name" value="MIG/MutY"/>
</dbReference>
<dbReference type="GO" id="GO:0006298">
    <property type="term" value="P:mismatch repair"/>
    <property type="evidence" value="ECO:0007669"/>
    <property type="project" value="TreeGrafter"/>
</dbReference>
<dbReference type="InterPro" id="IPR015797">
    <property type="entry name" value="NUDIX_hydrolase-like_dom_sf"/>
</dbReference>
<dbReference type="STRING" id="1437059.A6A05_07920"/>
<evidence type="ECO:0000256" key="13">
    <source>
        <dbReference type="ARBA" id="ARBA00023295"/>
    </source>
</evidence>
<name>A0A178MY18_9PROT</name>
<dbReference type="PROSITE" id="PS00764">
    <property type="entry name" value="ENDONUCLEASE_III_1"/>
    <property type="match status" value="1"/>
</dbReference>
<keyword evidence="17" id="KW-1185">Reference proteome</keyword>
<dbReference type="EMBL" id="LWQU01000085">
    <property type="protein sequence ID" value="OAN56888.1"/>
    <property type="molecule type" value="Genomic_DNA"/>
</dbReference>
<evidence type="ECO:0000256" key="4">
    <source>
        <dbReference type="ARBA" id="ARBA00012045"/>
    </source>
</evidence>
<dbReference type="EC" id="3.2.2.31" evidence="4 14"/>
<keyword evidence="6" id="KW-0004">4Fe-4S</keyword>
<dbReference type="RefSeq" id="WP_068497759.1">
    <property type="nucleotide sequence ID" value="NZ_LWQU01000085.1"/>
</dbReference>
<dbReference type="InterPro" id="IPR023170">
    <property type="entry name" value="HhH_base_excis_C"/>
</dbReference>
<dbReference type="InterPro" id="IPR004035">
    <property type="entry name" value="Endouclease-III_FeS-bd_BS"/>
</dbReference>
<evidence type="ECO:0000256" key="11">
    <source>
        <dbReference type="ARBA" id="ARBA00023014"/>
    </source>
</evidence>
<comment type="cofactor">
    <cofactor evidence="14">
        <name>[4Fe-4S] cluster</name>
        <dbReference type="ChEBI" id="CHEBI:49883"/>
    </cofactor>
    <text evidence="14">Binds 1 [4Fe-4S] cluster.</text>
</comment>
<dbReference type="Pfam" id="PF14815">
    <property type="entry name" value="NUDIX_4"/>
    <property type="match status" value="1"/>
</dbReference>
<evidence type="ECO:0000256" key="2">
    <source>
        <dbReference type="ARBA" id="ARBA00002933"/>
    </source>
</evidence>
<evidence type="ECO:0000256" key="6">
    <source>
        <dbReference type="ARBA" id="ARBA00022485"/>
    </source>
</evidence>
<dbReference type="InterPro" id="IPR003651">
    <property type="entry name" value="Endonuclease3_FeS-loop_motif"/>
</dbReference>
<dbReference type="PANTHER" id="PTHR42944">
    <property type="entry name" value="ADENINE DNA GLYCOSYLASE"/>
    <property type="match status" value="1"/>
</dbReference>
<evidence type="ECO:0000313" key="16">
    <source>
        <dbReference type="EMBL" id="OAN56888.1"/>
    </source>
</evidence>
<dbReference type="GO" id="GO:0034039">
    <property type="term" value="F:8-oxo-7,8-dihydroguanine DNA N-glycosylase activity"/>
    <property type="evidence" value="ECO:0007669"/>
    <property type="project" value="TreeGrafter"/>
</dbReference>
<keyword evidence="11" id="KW-0411">Iron-sulfur</keyword>